<comment type="caution">
    <text evidence="1">Lacks conserved residue(s) required for the propagation of feature annotation.</text>
</comment>
<dbReference type="AlphaFoldDB" id="A0A4D7CAK8"/>
<dbReference type="Gene3D" id="3.40.50.2300">
    <property type="match status" value="1"/>
</dbReference>
<proteinExistence type="predicted"/>
<dbReference type="SUPFAM" id="SSF52172">
    <property type="entry name" value="CheY-like"/>
    <property type="match status" value="1"/>
</dbReference>
<organism evidence="3 4">
    <name type="scientific">Hankyongella ginsenosidimutans</name>
    <dbReference type="NCBI Taxonomy" id="1763828"/>
    <lineage>
        <taxon>Bacteria</taxon>
        <taxon>Pseudomonadati</taxon>
        <taxon>Pseudomonadota</taxon>
        <taxon>Alphaproteobacteria</taxon>
        <taxon>Sphingomonadales</taxon>
        <taxon>Sphingomonadaceae</taxon>
        <taxon>Hankyongella</taxon>
    </lineage>
</organism>
<protein>
    <submittedName>
        <fullName evidence="3">Response regulator</fullName>
    </submittedName>
</protein>
<dbReference type="Proteomes" id="UP000298714">
    <property type="component" value="Chromosome"/>
</dbReference>
<dbReference type="KEGG" id="hgn:E6W36_05215"/>
<dbReference type="PROSITE" id="PS50110">
    <property type="entry name" value="RESPONSE_REGULATORY"/>
    <property type="match status" value="1"/>
</dbReference>
<dbReference type="CDD" id="cd00156">
    <property type="entry name" value="REC"/>
    <property type="match status" value="1"/>
</dbReference>
<dbReference type="EMBL" id="CP039704">
    <property type="protein sequence ID" value="QCI80517.1"/>
    <property type="molecule type" value="Genomic_DNA"/>
</dbReference>
<sequence>MLKSDRVDLVITGLEFPGNVSGLELCWNLRSHERSKMAHVLVLTSRDDTDTYIEALDSGRTISSSSLCAAKSFGPSCARPVGCCACRTI</sequence>
<feature type="domain" description="Response regulatory" evidence="2">
    <location>
        <begin position="1"/>
        <end position="86"/>
    </location>
</feature>
<name>A0A4D7CAK8_9SPHN</name>
<keyword evidence="4" id="KW-1185">Reference proteome</keyword>
<dbReference type="InterPro" id="IPR011006">
    <property type="entry name" value="CheY-like_superfamily"/>
</dbReference>
<evidence type="ECO:0000259" key="2">
    <source>
        <dbReference type="PROSITE" id="PS50110"/>
    </source>
</evidence>
<dbReference type="GO" id="GO:0000160">
    <property type="term" value="P:phosphorelay signal transduction system"/>
    <property type="evidence" value="ECO:0007669"/>
    <property type="project" value="InterPro"/>
</dbReference>
<reference evidence="4" key="1">
    <citation type="submission" date="2019-04" db="EMBL/GenBank/DDBJ databases">
        <title>Complete genome sequence of Sphingomonas sp. W1-2-3.</title>
        <authorList>
            <person name="Im W.T."/>
        </authorList>
    </citation>
    <scope>NUCLEOTIDE SEQUENCE [LARGE SCALE GENOMIC DNA]</scope>
    <source>
        <strain evidence="4">W1-2-3</strain>
    </source>
</reference>
<dbReference type="InterPro" id="IPR001789">
    <property type="entry name" value="Sig_transdc_resp-reg_receiver"/>
</dbReference>
<evidence type="ECO:0000256" key="1">
    <source>
        <dbReference type="PROSITE-ProRule" id="PRU00169"/>
    </source>
</evidence>
<gene>
    <name evidence="3" type="ORF">E6W36_05215</name>
</gene>
<evidence type="ECO:0000313" key="3">
    <source>
        <dbReference type="EMBL" id="QCI80517.1"/>
    </source>
</evidence>
<evidence type="ECO:0000313" key="4">
    <source>
        <dbReference type="Proteomes" id="UP000298714"/>
    </source>
</evidence>
<accession>A0A4D7CAK8</accession>